<dbReference type="Gene3D" id="3.30.70.1290">
    <property type="entry name" value="Transposase IS200-like"/>
    <property type="match status" value="1"/>
</dbReference>
<dbReference type="EMBL" id="MFGX01000009">
    <property type="protein sequence ID" value="OGF57589.1"/>
    <property type="molecule type" value="Genomic_DNA"/>
</dbReference>
<dbReference type="PANTHER" id="PTHR36966">
    <property type="entry name" value="REP-ASSOCIATED TYROSINE TRANSPOSASE"/>
    <property type="match status" value="1"/>
</dbReference>
<proteinExistence type="predicted"/>
<dbReference type="SUPFAM" id="SSF143422">
    <property type="entry name" value="Transposase IS200-like"/>
    <property type="match status" value="1"/>
</dbReference>
<evidence type="ECO:0000313" key="3">
    <source>
        <dbReference type="Proteomes" id="UP000179157"/>
    </source>
</evidence>
<evidence type="ECO:0000313" key="2">
    <source>
        <dbReference type="EMBL" id="OGF57589.1"/>
    </source>
</evidence>
<name>A0A1F5V2E5_FRAXR</name>
<dbReference type="Proteomes" id="UP000179157">
    <property type="component" value="Unassembled WGS sequence"/>
</dbReference>
<dbReference type="GO" id="GO:0043565">
    <property type="term" value="F:sequence-specific DNA binding"/>
    <property type="evidence" value="ECO:0007669"/>
    <property type="project" value="TreeGrafter"/>
</dbReference>
<dbReference type="AlphaFoldDB" id="A0A1F5V2E5"/>
<accession>A0A1F5V2E5</accession>
<dbReference type="GO" id="GO:0004803">
    <property type="term" value="F:transposase activity"/>
    <property type="evidence" value="ECO:0007669"/>
    <property type="project" value="InterPro"/>
</dbReference>
<dbReference type="GO" id="GO:0006313">
    <property type="term" value="P:DNA transposition"/>
    <property type="evidence" value="ECO:0007669"/>
    <property type="project" value="InterPro"/>
</dbReference>
<dbReference type="InterPro" id="IPR052715">
    <property type="entry name" value="RAYT_transposase"/>
</dbReference>
<sequence>MMYDLQKHHRRSIRLKGYDYRQSGAYFVTLCTRERECLFGEVTDGEMALNEYGRLVHDEWLRSAEIRDEIQMDQFVVMPNHLHGIVIITRDPVGTTGLVGAIGWVGAHGRAPLRRVPKSLGSLIAGFKPIVAKRINEQRCTPGLPIWQRNYYERIIRDENELSNVRCYIRENPARWEMDENHPKCWAQTKTKVSQAITERG</sequence>
<dbReference type="PANTHER" id="PTHR36966:SF1">
    <property type="entry name" value="REP-ASSOCIATED TYROSINE TRANSPOSASE"/>
    <property type="match status" value="1"/>
</dbReference>
<evidence type="ECO:0000259" key="1">
    <source>
        <dbReference type="SMART" id="SM01321"/>
    </source>
</evidence>
<dbReference type="InterPro" id="IPR036515">
    <property type="entry name" value="Transposase_17_sf"/>
</dbReference>
<protein>
    <recommendedName>
        <fullName evidence="1">Transposase IS200-like domain-containing protein</fullName>
    </recommendedName>
</protein>
<organism evidence="2 3">
    <name type="scientific">Fraserbacteria sp. (strain RBG_16_55_9)</name>
    <dbReference type="NCBI Taxonomy" id="1817864"/>
    <lineage>
        <taxon>Bacteria</taxon>
        <taxon>Candidatus Fraseribacteriota</taxon>
    </lineage>
</organism>
<feature type="domain" description="Transposase IS200-like" evidence="1">
    <location>
        <begin position="21"/>
        <end position="172"/>
    </location>
</feature>
<gene>
    <name evidence="2" type="ORF">A2Z21_06155</name>
</gene>
<dbReference type="InterPro" id="IPR002686">
    <property type="entry name" value="Transposase_17"/>
</dbReference>
<dbReference type="SMART" id="SM01321">
    <property type="entry name" value="Y1_Tnp"/>
    <property type="match status" value="1"/>
</dbReference>
<comment type="caution">
    <text evidence="2">The sequence shown here is derived from an EMBL/GenBank/DDBJ whole genome shotgun (WGS) entry which is preliminary data.</text>
</comment>
<reference evidence="2 3" key="1">
    <citation type="journal article" date="2016" name="Nat. Commun.">
        <title>Thousands of microbial genomes shed light on interconnected biogeochemical processes in an aquifer system.</title>
        <authorList>
            <person name="Anantharaman K."/>
            <person name="Brown C.T."/>
            <person name="Hug L.A."/>
            <person name="Sharon I."/>
            <person name="Castelle C.J."/>
            <person name="Probst A.J."/>
            <person name="Thomas B.C."/>
            <person name="Singh A."/>
            <person name="Wilkins M.J."/>
            <person name="Karaoz U."/>
            <person name="Brodie E.L."/>
            <person name="Williams K.H."/>
            <person name="Hubbard S.S."/>
            <person name="Banfield J.F."/>
        </authorList>
    </citation>
    <scope>NUCLEOTIDE SEQUENCE [LARGE SCALE GENOMIC DNA]</scope>
    <source>
        <strain evidence="3">RBG_16_55_9</strain>
    </source>
</reference>